<dbReference type="PANTHER" id="PTHR42980">
    <property type="entry name" value="2-OXOISOVALERATE DEHYDROGENASE SUBUNIT BETA-RELATED"/>
    <property type="match status" value="1"/>
</dbReference>
<comment type="cofactor">
    <cofactor evidence="1">
        <name>thiamine diphosphate</name>
        <dbReference type="ChEBI" id="CHEBI:58937"/>
    </cofactor>
</comment>
<dbReference type="GO" id="GO:0009083">
    <property type="term" value="P:branched-chain amino acid catabolic process"/>
    <property type="evidence" value="ECO:0007669"/>
    <property type="project" value="TreeGrafter"/>
</dbReference>
<evidence type="ECO:0000259" key="6">
    <source>
        <dbReference type="SMART" id="SM00861"/>
    </source>
</evidence>
<dbReference type="InterPro" id="IPR029061">
    <property type="entry name" value="THDP-binding"/>
</dbReference>
<dbReference type="Pfam" id="PF02780">
    <property type="entry name" value="Transketolase_C"/>
    <property type="match status" value="1"/>
</dbReference>
<dbReference type="EC" id="1.2.4.4" evidence="3"/>
<comment type="caution">
    <text evidence="7">The sequence shown here is derived from an EMBL/GenBank/DDBJ whole genome shotgun (WGS) entry which is preliminary data.</text>
</comment>
<dbReference type="SUPFAM" id="SSF52922">
    <property type="entry name" value="TK C-terminal domain-like"/>
    <property type="match status" value="1"/>
</dbReference>
<dbReference type="Gene3D" id="3.40.50.920">
    <property type="match status" value="1"/>
</dbReference>
<reference evidence="7 8" key="1">
    <citation type="submission" date="2023-12" db="EMBL/GenBank/DDBJ databases">
        <title>Whole-genome sequencing of halo(alkali)philic microorganisms from hypersaline lakes.</title>
        <authorList>
            <person name="Sorokin D.Y."/>
            <person name="Merkel A.Y."/>
            <person name="Messina E."/>
            <person name="Yakimov M."/>
        </authorList>
    </citation>
    <scope>NUCLEOTIDE SEQUENCE [LARGE SCALE GENOMIC DNA]</scope>
    <source>
        <strain evidence="7 8">AB-CW1</strain>
    </source>
</reference>
<dbReference type="SUPFAM" id="SSF52518">
    <property type="entry name" value="Thiamin diphosphate-binding fold (THDP-binding)"/>
    <property type="match status" value="2"/>
</dbReference>
<dbReference type="Gene3D" id="3.40.50.970">
    <property type="match status" value="2"/>
</dbReference>
<evidence type="ECO:0000256" key="4">
    <source>
        <dbReference type="ARBA" id="ARBA00023002"/>
    </source>
</evidence>
<protein>
    <recommendedName>
        <fullName evidence="3">3-methyl-2-oxobutanoate dehydrogenase (2-methylpropanoyl-transferring)</fullName>
        <ecNumber evidence="3">1.2.4.4</ecNumber>
    </recommendedName>
</protein>
<dbReference type="InterPro" id="IPR033248">
    <property type="entry name" value="Transketolase_C"/>
</dbReference>
<sequence length="753" mass="82995">MSTGLAKKGTRAINRAEIVDQNFLEFLEEWDEVVDKTDDLSATVAEPGLSGKAFIELFESQMLSRHLDIEARAMRGRNEGFYTIGSSGHEGNTVVGRVTRHTDPAFLHYRSGGFMMERSRKLESIDPAYDTALSLAASSDDPISGGRHKVWGSLPLWVPPQTSTIASHLPKAVGAAIAIAQAKRLTGEVPVPEESIVVCSFGDASANHATAQAGFNAAGWTSHQNLPCPVLFVCEDNGIGISVQSPAGWIEASFKARPGIKYFTADGLDLLDTWRATREAEDYVRRTRKPAFLHLKLKRLLGHAGTDVETDYRSLEAVESTEAQDPLLLSAETALEEGLMTADEIRTLYESVRERVQAASGKAAERPKLETAEAVMKPLAPYSPEAVNAEATRDDYQESRHEVFGERLPESQPARHLSIQINRAMHDLMAKYREITVFGEDVAQKGGVYTVTAGLYRQFKGHRVFNTLLDETTILGMAQGQAMMGLLPMPEIQYLAYFHNACDQIRGEAASLQFFSNDQYRNPMIMRIAGLAYQKGFGGHFHNDNSFTALRDIPGLVIACPSRGDDAAMMLRTLAALGKVDGRISAFLEPIALYMTKDLYEARDGEWLFPYPEPNRAIPLGEGRVYELNAEDLLIITFGNGVPMSLRAARQIEQESGKRIRVLDLRWLKPLNREFIAQHARDIGRVLVVDESRRTGGLAEEIFTVIEEEAGHGIRKARVCGDDSYIPLGDAANRVLMQESDVLAGARALLAGE</sequence>
<dbReference type="PANTHER" id="PTHR42980:SF1">
    <property type="entry name" value="2-OXOISOVALERATE DEHYDROGENASE SUBUNIT BETA, MITOCHONDRIAL"/>
    <property type="match status" value="1"/>
</dbReference>
<dbReference type="AlphaFoldDB" id="A0AAP6MK33"/>
<dbReference type="EMBL" id="JAYGII010000006">
    <property type="protein sequence ID" value="MEA5445123.1"/>
    <property type="molecule type" value="Genomic_DNA"/>
</dbReference>
<keyword evidence="4" id="KW-0560">Oxidoreductase</keyword>
<dbReference type="Pfam" id="PF02779">
    <property type="entry name" value="Transket_pyr"/>
    <property type="match status" value="1"/>
</dbReference>
<keyword evidence="8" id="KW-1185">Reference proteome</keyword>
<evidence type="ECO:0000256" key="2">
    <source>
        <dbReference type="ARBA" id="ARBA00003906"/>
    </source>
</evidence>
<comment type="function">
    <text evidence="2">E1 component of the 2-oxoglutarate dehydrogenase (OGDH) complex which catalyzes the decarboxylation of 2-oxoglutarate, the first step in the conversion of 2-oxoglutarate to succinyl-CoA and CO(2).</text>
</comment>
<dbReference type="InterPro" id="IPR005475">
    <property type="entry name" value="Transketolase-like_Pyr-bd"/>
</dbReference>
<keyword evidence="5" id="KW-0786">Thiamine pyrophosphate</keyword>
<evidence type="ECO:0000313" key="8">
    <source>
        <dbReference type="Proteomes" id="UP001302316"/>
    </source>
</evidence>
<dbReference type="Proteomes" id="UP001302316">
    <property type="component" value="Unassembled WGS sequence"/>
</dbReference>
<dbReference type="InterPro" id="IPR009014">
    <property type="entry name" value="Transketo_C/PFOR_II"/>
</dbReference>
<evidence type="ECO:0000256" key="1">
    <source>
        <dbReference type="ARBA" id="ARBA00001964"/>
    </source>
</evidence>
<feature type="domain" description="Transketolase-like pyrimidine-binding" evidence="6">
    <location>
        <begin position="415"/>
        <end position="596"/>
    </location>
</feature>
<dbReference type="Pfam" id="PF00676">
    <property type="entry name" value="E1_dh"/>
    <property type="match status" value="1"/>
</dbReference>
<evidence type="ECO:0000313" key="7">
    <source>
        <dbReference type="EMBL" id="MEA5445123.1"/>
    </source>
</evidence>
<gene>
    <name evidence="7" type="ORF">VCB98_04720</name>
</gene>
<evidence type="ECO:0000256" key="5">
    <source>
        <dbReference type="ARBA" id="ARBA00023052"/>
    </source>
</evidence>
<dbReference type="SMART" id="SM00861">
    <property type="entry name" value="Transket_pyr"/>
    <property type="match status" value="1"/>
</dbReference>
<organism evidence="7 8">
    <name type="scientific">Natronospira elongata</name>
    <dbReference type="NCBI Taxonomy" id="3110268"/>
    <lineage>
        <taxon>Bacteria</taxon>
        <taxon>Pseudomonadati</taxon>
        <taxon>Pseudomonadota</taxon>
        <taxon>Gammaproteobacteria</taxon>
        <taxon>Natronospirales</taxon>
        <taxon>Natronospiraceae</taxon>
        <taxon>Natronospira</taxon>
    </lineage>
</organism>
<proteinExistence type="predicted"/>
<dbReference type="RefSeq" id="WP_346050754.1">
    <property type="nucleotide sequence ID" value="NZ_JAYGII010000006.1"/>
</dbReference>
<dbReference type="GO" id="GO:0007584">
    <property type="term" value="P:response to nutrient"/>
    <property type="evidence" value="ECO:0007669"/>
    <property type="project" value="TreeGrafter"/>
</dbReference>
<dbReference type="InterPro" id="IPR001017">
    <property type="entry name" value="DH_E1"/>
</dbReference>
<accession>A0AAP6MK33</accession>
<dbReference type="GO" id="GO:0003863">
    <property type="term" value="F:branched-chain 2-oxo acid dehydrogenase activity"/>
    <property type="evidence" value="ECO:0007669"/>
    <property type="project" value="UniProtKB-EC"/>
</dbReference>
<evidence type="ECO:0000256" key="3">
    <source>
        <dbReference type="ARBA" id="ARBA00012277"/>
    </source>
</evidence>
<name>A0AAP6MK33_9GAMM</name>